<proteinExistence type="inferred from homology"/>
<evidence type="ECO:0000256" key="2">
    <source>
        <dbReference type="ARBA" id="ARBA00022723"/>
    </source>
</evidence>
<dbReference type="PANTHER" id="PTHR30502">
    <property type="entry name" value="2-KETO-3-DEOXY-L-RHAMNONATE ALDOLASE"/>
    <property type="match status" value="1"/>
</dbReference>
<name>A0A7S4QGK2_9STRA</name>
<feature type="domain" description="HpcH/HpaI aldolase/citrate lyase" evidence="4">
    <location>
        <begin position="61"/>
        <end position="267"/>
    </location>
</feature>
<evidence type="ECO:0000256" key="1">
    <source>
        <dbReference type="ARBA" id="ARBA00005568"/>
    </source>
</evidence>
<dbReference type="PANTHER" id="PTHR30502:SF0">
    <property type="entry name" value="PHOSPHOENOLPYRUVATE CARBOXYLASE FAMILY PROTEIN"/>
    <property type="match status" value="1"/>
</dbReference>
<dbReference type="SUPFAM" id="SSF51621">
    <property type="entry name" value="Phosphoenolpyruvate/pyruvate domain"/>
    <property type="match status" value="1"/>
</dbReference>
<keyword evidence="2" id="KW-0479">Metal-binding</keyword>
<dbReference type="InterPro" id="IPR040442">
    <property type="entry name" value="Pyrv_kinase-like_dom_sf"/>
</dbReference>
<dbReference type="EMBL" id="HBNS01002617">
    <property type="protein sequence ID" value="CAE4582144.1"/>
    <property type="molecule type" value="Transcribed_RNA"/>
</dbReference>
<reference evidence="5" key="1">
    <citation type="submission" date="2021-01" db="EMBL/GenBank/DDBJ databases">
        <authorList>
            <person name="Corre E."/>
            <person name="Pelletier E."/>
            <person name="Niang G."/>
            <person name="Scheremetjew M."/>
            <person name="Finn R."/>
            <person name="Kale V."/>
            <person name="Holt S."/>
            <person name="Cochrane G."/>
            <person name="Meng A."/>
            <person name="Brown T."/>
            <person name="Cohen L."/>
        </authorList>
    </citation>
    <scope>NUCLEOTIDE SEQUENCE</scope>
    <source>
        <strain evidence="5">GSO104</strain>
    </source>
</reference>
<gene>
    <name evidence="5" type="ORF">DBRI00130_LOCUS2098</name>
</gene>
<evidence type="ECO:0000259" key="4">
    <source>
        <dbReference type="Pfam" id="PF03328"/>
    </source>
</evidence>
<protein>
    <recommendedName>
        <fullName evidence="4">HpcH/HpaI aldolase/citrate lyase domain-containing protein</fullName>
    </recommendedName>
</protein>
<keyword evidence="3" id="KW-0456">Lyase</keyword>
<evidence type="ECO:0000256" key="3">
    <source>
        <dbReference type="ARBA" id="ARBA00023239"/>
    </source>
</evidence>
<organism evidence="5">
    <name type="scientific">Ditylum brightwellii</name>
    <dbReference type="NCBI Taxonomy" id="49249"/>
    <lineage>
        <taxon>Eukaryota</taxon>
        <taxon>Sar</taxon>
        <taxon>Stramenopiles</taxon>
        <taxon>Ochrophyta</taxon>
        <taxon>Bacillariophyta</taxon>
        <taxon>Mediophyceae</taxon>
        <taxon>Lithodesmiophycidae</taxon>
        <taxon>Lithodesmiales</taxon>
        <taxon>Lithodesmiaceae</taxon>
        <taxon>Ditylum</taxon>
    </lineage>
</organism>
<evidence type="ECO:0000313" key="5">
    <source>
        <dbReference type="EMBL" id="CAE4582144.1"/>
    </source>
</evidence>
<dbReference type="GO" id="GO:0005737">
    <property type="term" value="C:cytoplasm"/>
    <property type="evidence" value="ECO:0007669"/>
    <property type="project" value="TreeGrafter"/>
</dbReference>
<dbReference type="InterPro" id="IPR050251">
    <property type="entry name" value="HpcH-HpaI_aldolase"/>
</dbReference>
<dbReference type="AlphaFoldDB" id="A0A7S4QGK2"/>
<comment type="similarity">
    <text evidence="1">Belongs to the HpcH/HpaI aldolase family.</text>
</comment>
<dbReference type="GO" id="GO:0046872">
    <property type="term" value="F:metal ion binding"/>
    <property type="evidence" value="ECO:0007669"/>
    <property type="project" value="UniProtKB-KW"/>
</dbReference>
<dbReference type="Pfam" id="PF03328">
    <property type="entry name" value="HpcH_HpaI"/>
    <property type="match status" value="1"/>
</dbReference>
<accession>A0A7S4QGK2</accession>
<sequence>MKLKLPIIALLSSSWLHSLLLASSLHLLLLQPQSILALQNGPSLRQRLLHHGGKSYGPLILSDSPIVAELLAGIGYDHIVLDMEHSPSNLQSTQQMLQSMDAAAAFASKKTEAIVRLDAPHETPETMKKILDSMRLPGGILVPMVDNAEMAKRVVQATRYPRQQASNSSGGGGVRGCAVPFVRASGWGSLSNDEYLRQCKEDLLIMVQVETPQAVDAIPEIAKVEGIDLIFLGPFDLSCSIGKMGMFEDAEVKELISRAERAVLESGCLLGGFRTPGVSLEELFGARGYSLLCGAVDLGLLRDAARLDAQAGREAMKEDQ</sequence>
<dbReference type="InterPro" id="IPR005000">
    <property type="entry name" value="Aldolase/citrate-lyase_domain"/>
</dbReference>
<dbReference type="Gene3D" id="3.20.20.60">
    <property type="entry name" value="Phosphoenolpyruvate-binding domains"/>
    <property type="match status" value="1"/>
</dbReference>
<dbReference type="GO" id="GO:0016832">
    <property type="term" value="F:aldehyde-lyase activity"/>
    <property type="evidence" value="ECO:0007669"/>
    <property type="project" value="TreeGrafter"/>
</dbReference>
<dbReference type="InterPro" id="IPR015813">
    <property type="entry name" value="Pyrv/PenolPyrv_kinase-like_dom"/>
</dbReference>